<organism evidence="12 13">
    <name type="scientific">Tepidimonas aquatica</name>
    <dbReference type="NCBI Taxonomy" id="247482"/>
    <lineage>
        <taxon>Bacteria</taxon>
        <taxon>Pseudomonadati</taxon>
        <taxon>Pseudomonadota</taxon>
        <taxon>Betaproteobacteria</taxon>
        <taxon>Burkholderiales</taxon>
        <taxon>Tepidimonas</taxon>
    </lineage>
</organism>
<dbReference type="UniPathway" id="UPA00031">
    <property type="reaction ID" value="UER00009"/>
</dbReference>
<evidence type="ECO:0000256" key="5">
    <source>
        <dbReference type="ARBA" id="ARBA00022490"/>
    </source>
</evidence>
<dbReference type="EC" id="5.3.1.16" evidence="9 11"/>
<evidence type="ECO:0000256" key="8">
    <source>
        <dbReference type="ARBA" id="ARBA00023235"/>
    </source>
</evidence>
<dbReference type="OrthoDB" id="9807749at2"/>
<dbReference type="Pfam" id="PF00977">
    <property type="entry name" value="His_biosynth"/>
    <property type="match status" value="1"/>
</dbReference>
<dbReference type="Proteomes" id="UP000318554">
    <property type="component" value="Unassembled WGS sequence"/>
</dbReference>
<evidence type="ECO:0000256" key="1">
    <source>
        <dbReference type="ARBA" id="ARBA00000901"/>
    </source>
</evidence>
<proteinExistence type="inferred from homology"/>
<dbReference type="GO" id="GO:0005737">
    <property type="term" value="C:cytoplasm"/>
    <property type="evidence" value="ECO:0007669"/>
    <property type="project" value="UniProtKB-SubCell"/>
</dbReference>
<dbReference type="InterPro" id="IPR006063">
    <property type="entry name" value="HisA_bact_arch"/>
</dbReference>
<comment type="caution">
    <text evidence="12">The sequence shown here is derived from an EMBL/GenBank/DDBJ whole genome shotgun (WGS) entry which is preliminary data.</text>
</comment>
<dbReference type="NCBIfam" id="TIGR00007">
    <property type="entry name" value="1-(5-phosphoribosyl)-5-[(5-phosphoribosylamino)methylideneamino]imidazole-4-carboxamide isomerase"/>
    <property type="match status" value="1"/>
</dbReference>
<evidence type="ECO:0000313" key="13">
    <source>
        <dbReference type="Proteomes" id="UP000318554"/>
    </source>
</evidence>
<evidence type="ECO:0000256" key="3">
    <source>
        <dbReference type="ARBA" id="ARBA00005133"/>
    </source>
</evidence>
<accession>A0A554WFU2</accession>
<keyword evidence="8 9" id="KW-0413">Isomerase</keyword>
<evidence type="ECO:0000313" key="12">
    <source>
        <dbReference type="EMBL" id="TSE22441.1"/>
    </source>
</evidence>
<dbReference type="GO" id="GO:0000105">
    <property type="term" value="P:L-histidine biosynthetic process"/>
    <property type="evidence" value="ECO:0007669"/>
    <property type="project" value="UniProtKB-UniRule"/>
</dbReference>
<dbReference type="HAMAP" id="MF_01014">
    <property type="entry name" value="HisA"/>
    <property type="match status" value="1"/>
</dbReference>
<comment type="similarity">
    <text evidence="4 9 10">Belongs to the HisA/HisF family.</text>
</comment>
<dbReference type="PANTHER" id="PTHR43090">
    <property type="entry name" value="1-(5-PHOSPHORIBOSYL)-5-[(5-PHOSPHORIBOSYLAMINO)METHYLIDENEAMINO] IMIDAZOLE-4-CARBOXAMIDE ISOMERASE"/>
    <property type="match status" value="1"/>
</dbReference>
<comment type="subcellular location">
    <subcellularLocation>
        <location evidence="2 9 11">Cytoplasm</location>
    </subcellularLocation>
</comment>
<feature type="active site" description="Proton acceptor" evidence="9">
    <location>
        <position position="8"/>
    </location>
</feature>
<evidence type="ECO:0000256" key="2">
    <source>
        <dbReference type="ARBA" id="ARBA00004496"/>
    </source>
</evidence>
<keyword evidence="13" id="KW-1185">Reference proteome</keyword>
<dbReference type="InterPro" id="IPR013785">
    <property type="entry name" value="Aldolase_TIM"/>
</dbReference>
<dbReference type="InterPro" id="IPR011060">
    <property type="entry name" value="RibuloseP-bd_barrel"/>
</dbReference>
<evidence type="ECO:0000256" key="11">
    <source>
        <dbReference type="RuleBase" id="RU003658"/>
    </source>
</evidence>
<sequence length="246" mass="26306">MLLIPAIDLKDGQCVRLKQGDMEQSTVFSDDPAAMARHWVELGAQRLHLVDLNGAFAGKPKNEAAIRSILREVGDEVDVQLGGGIRDLDTIERYLDAGLRYVIIGTAAVKNPGFLHDACTAFGGHIIVGLDAKDGKVATDGWSKLTGHEVVDLARKFEDYGVEAIIYTDIGRDGMLTGLNIDATVRLAQTLTIPVIASGGLSSLDDIRRLCEVESEGVEGVICGRAIYSGELDFAAAVRLADELSA</sequence>
<dbReference type="EMBL" id="VJNA01000029">
    <property type="protein sequence ID" value="TSE22441.1"/>
    <property type="molecule type" value="Genomic_DNA"/>
</dbReference>
<dbReference type="InterPro" id="IPR023016">
    <property type="entry name" value="HisA/PriA"/>
</dbReference>
<comment type="pathway">
    <text evidence="3 9 11">Amino-acid biosynthesis; L-histidine biosynthesis; L-histidine from 5-phospho-alpha-D-ribose 1-diphosphate: step 4/9.</text>
</comment>
<dbReference type="RefSeq" id="WP_144326599.1">
    <property type="nucleotide sequence ID" value="NZ_VJNA01000029.1"/>
</dbReference>
<keyword evidence="5 9" id="KW-0963">Cytoplasm</keyword>
<name>A0A554WFU2_9BURK</name>
<dbReference type="GO" id="GO:0003949">
    <property type="term" value="F:1-(5-phosphoribosyl)-5-[(5-phosphoribosylamino)methylideneamino]imidazole-4-carboxamide isomerase activity"/>
    <property type="evidence" value="ECO:0007669"/>
    <property type="project" value="UniProtKB-UniRule"/>
</dbReference>
<dbReference type="InterPro" id="IPR006062">
    <property type="entry name" value="His_biosynth"/>
</dbReference>
<evidence type="ECO:0000256" key="9">
    <source>
        <dbReference type="HAMAP-Rule" id="MF_01014"/>
    </source>
</evidence>
<keyword evidence="7 9" id="KW-0368">Histidine biosynthesis</keyword>
<dbReference type="SUPFAM" id="SSF51366">
    <property type="entry name" value="Ribulose-phoshate binding barrel"/>
    <property type="match status" value="1"/>
</dbReference>
<reference evidence="12 13" key="1">
    <citation type="submission" date="2019-07" db="EMBL/GenBank/DDBJ databases">
        <title>Tepidimonas aquatica CLN-1 draft genome.</title>
        <authorList>
            <person name="Da Costa M.S."/>
            <person name="Froufe H.J.C."/>
            <person name="Egas C."/>
            <person name="Albuquerque L."/>
        </authorList>
    </citation>
    <scope>NUCLEOTIDE SEQUENCE [LARGE SCALE GENOMIC DNA]</scope>
    <source>
        <strain evidence="12 13">CLN-1</strain>
    </source>
</reference>
<protein>
    <recommendedName>
        <fullName evidence="9 11">1-(5-phosphoribosyl)-5-[(5-phosphoribosylamino)methylideneamino] imidazole-4-carboxamide isomerase</fullName>
        <ecNumber evidence="9 11">5.3.1.16</ecNumber>
    </recommendedName>
    <alternativeName>
        <fullName evidence="9">Phosphoribosylformimino-5-aminoimidazole carboxamide ribotide isomerase</fullName>
    </alternativeName>
</protein>
<keyword evidence="6 9" id="KW-0028">Amino-acid biosynthesis</keyword>
<dbReference type="InterPro" id="IPR044524">
    <property type="entry name" value="Isoase_HisA-like"/>
</dbReference>
<dbReference type="FunFam" id="3.20.20.70:FF:000009">
    <property type="entry name" value="1-(5-phosphoribosyl)-5-[(5-phosphoribosylamino)methylideneamino] imidazole-4-carboxamide isomerase"/>
    <property type="match status" value="1"/>
</dbReference>
<evidence type="ECO:0000256" key="10">
    <source>
        <dbReference type="RuleBase" id="RU003657"/>
    </source>
</evidence>
<dbReference type="PANTHER" id="PTHR43090:SF2">
    <property type="entry name" value="1-(5-PHOSPHORIBOSYL)-5-[(5-PHOSPHORIBOSYLAMINO)METHYLIDENEAMINO] IMIDAZOLE-4-CARBOXAMIDE ISOMERASE"/>
    <property type="match status" value="1"/>
</dbReference>
<evidence type="ECO:0000256" key="7">
    <source>
        <dbReference type="ARBA" id="ARBA00023102"/>
    </source>
</evidence>
<dbReference type="AlphaFoldDB" id="A0A554WFU2"/>
<dbReference type="GO" id="GO:0000162">
    <property type="term" value="P:L-tryptophan biosynthetic process"/>
    <property type="evidence" value="ECO:0007669"/>
    <property type="project" value="TreeGrafter"/>
</dbReference>
<dbReference type="CDD" id="cd04732">
    <property type="entry name" value="HisA"/>
    <property type="match status" value="1"/>
</dbReference>
<comment type="catalytic activity">
    <reaction evidence="1 9 11">
        <text>1-(5-phospho-beta-D-ribosyl)-5-[(5-phospho-beta-D-ribosylamino)methylideneamino]imidazole-4-carboxamide = 5-[(5-phospho-1-deoxy-D-ribulos-1-ylimino)methylamino]-1-(5-phospho-beta-D-ribosyl)imidazole-4-carboxamide</text>
        <dbReference type="Rhea" id="RHEA:15469"/>
        <dbReference type="ChEBI" id="CHEBI:58435"/>
        <dbReference type="ChEBI" id="CHEBI:58525"/>
        <dbReference type="EC" id="5.3.1.16"/>
    </reaction>
</comment>
<evidence type="ECO:0000256" key="4">
    <source>
        <dbReference type="ARBA" id="ARBA00009667"/>
    </source>
</evidence>
<dbReference type="NCBIfam" id="NF010112">
    <property type="entry name" value="PRK13585.1"/>
    <property type="match status" value="1"/>
</dbReference>
<feature type="active site" description="Proton donor" evidence="9">
    <location>
        <position position="131"/>
    </location>
</feature>
<gene>
    <name evidence="9 12" type="primary">hisA</name>
    <name evidence="12" type="ORF">Taqua_02059</name>
</gene>
<evidence type="ECO:0000256" key="6">
    <source>
        <dbReference type="ARBA" id="ARBA00022605"/>
    </source>
</evidence>
<dbReference type="Gene3D" id="3.20.20.70">
    <property type="entry name" value="Aldolase class I"/>
    <property type="match status" value="1"/>
</dbReference>